<gene>
    <name evidence="1" type="ORF">VIN7_10578</name>
</gene>
<name>H0H2K6_SACCK</name>
<dbReference type="Proteomes" id="UP000009009">
    <property type="component" value="Unassembled WGS sequence"/>
</dbReference>
<protein>
    <submittedName>
        <fullName evidence="1">YPR158W-like protein</fullName>
    </submittedName>
</protein>
<reference evidence="1 2" key="1">
    <citation type="journal article" date="2012" name="FEMS Yeast Res.">
        <title>The genome sequence of the wine yeast VIN7 reveals an allotriploid hybrid genome with Saccharomyces cerevisiae and Saccharomyces kudriavzevii origins.</title>
        <authorList>
            <person name="Borneman A.R."/>
            <person name="Desany B.A."/>
            <person name="Riches D."/>
            <person name="Affourtit J.P."/>
            <person name="Forgan A.H."/>
            <person name="Pretorius I.S."/>
            <person name="Egholm M."/>
            <person name="Chambers P.J."/>
        </authorList>
    </citation>
    <scope>NUCLEOTIDE SEQUENCE [LARGE SCALE GENOMIC DNA]</scope>
    <source>
        <strain evidence="1 2">VIN7</strain>
    </source>
</reference>
<sequence length="305" mass="35524">MEISFMRYAGFLPPLFCSEQHKIVNNTKSNLMAATCICQPNLLEINVSDGPLNMIRKRRKIQQSLSGSFLRENKRQPQFSLRKINHCYILSFYREITCQLITEILQKKISRLWGKLYIPSYELISDNRGNQIYVEQGVEEDKLVSEIMKRVNPSLIDLEATQTLFDDYHLELSRLGDSISVSSSRDCFHKEFSFNSITDGKFKIRGTSVSADGFGKIYGVMWVEIPFLNENSLHNDCSMSKFSAFHGQIENPDDIEQEIRAFNISRNKQERIIKREVSRRFKEQEELYGHQEVIQGQTLEDRLEN</sequence>
<dbReference type="EMBL" id="AGVY01000392">
    <property type="protein sequence ID" value="EHM99678.1"/>
    <property type="molecule type" value="Genomic_DNA"/>
</dbReference>
<accession>H0H2K6</accession>
<dbReference type="OrthoDB" id="4043389at2759"/>
<evidence type="ECO:0000313" key="1">
    <source>
        <dbReference type="EMBL" id="EHM99678.1"/>
    </source>
</evidence>
<dbReference type="AlphaFoldDB" id="H0H2K6"/>
<comment type="caution">
    <text evidence="1">The sequence shown here is derived from an EMBL/GenBank/DDBJ whole genome shotgun (WGS) entry which is preliminary data.</text>
</comment>
<evidence type="ECO:0000313" key="2">
    <source>
        <dbReference type="Proteomes" id="UP000009009"/>
    </source>
</evidence>
<dbReference type="PhylomeDB" id="H0H2K6"/>
<proteinExistence type="predicted"/>
<organism evidence="1 2">
    <name type="scientific">Saccharomyces cerevisiae x Saccharomyces kudriavzevii (strain VIN7)</name>
    <name type="common">Yeast</name>
    <dbReference type="NCBI Taxonomy" id="1095631"/>
    <lineage>
        <taxon>Eukaryota</taxon>
        <taxon>Fungi</taxon>
        <taxon>Dikarya</taxon>
        <taxon>Ascomycota</taxon>
        <taxon>Saccharomycotina</taxon>
        <taxon>Saccharomycetes</taxon>
        <taxon>Saccharomycetales</taxon>
        <taxon>Saccharomycetaceae</taxon>
        <taxon>Saccharomyces</taxon>
    </lineage>
</organism>
<keyword evidence="2" id="KW-1185">Reference proteome</keyword>
<dbReference type="HOGENOM" id="CLU_1103307_0_0_1"/>